<dbReference type="InterPro" id="IPR020568">
    <property type="entry name" value="Ribosomal_Su5_D2-typ_SF"/>
</dbReference>
<dbReference type="RefSeq" id="WP_242151034.1">
    <property type="nucleotide sequence ID" value="NZ_CP093379.1"/>
</dbReference>
<gene>
    <name evidence="7 9" type="primary">rnpA</name>
    <name evidence="9" type="ORF">MMG00_02695</name>
</gene>
<evidence type="ECO:0000313" key="10">
    <source>
        <dbReference type="Proteomes" id="UP000829542"/>
    </source>
</evidence>
<keyword evidence="10" id="KW-1185">Reference proteome</keyword>
<evidence type="ECO:0000256" key="3">
    <source>
        <dbReference type="ARBA" id="ARBA00022722"/>
    </source>
</evidence>
<dbReference type="PROSITE" id="PS00648">
    <property type="entry name" value="RIBONUCLEASE_P"/>
    <property type="match status" value="1"/>
</dbReference>
<dbReference type="NCBIfam" id="TIGR00188">
    <property type="entry name" value="rnpA"/>
    <property type="match status" value="1"/>
</dbReference>
<dbReference type="EC" id="3.1.26.5" evidence="7 8"/>
<evidence type="ECO:0000256" key="7">
    <source>
        <dbReference type="HAMAP-Rule" id="MF_00227"/>
    </source>
</evidence>
<accession>A0ABY3X5N9</accession>
<dbReference type="PANTHER" id="PTHR33992">
    <property type="entry name" value="RIBONUCLEASE P PROTEIN COMPONENT"/>
    <property type="match status" value="1"/>
</dbReference>
<evidence type="ECO:0000256" key="4">
    <source>
        <dbReference type="ARBA" id="ARBA00022759"/>
    </source>
</evidence>
<comment type="function">
    <text evidence="1 7">RNaseP catalyzes the removal of the 5'-leader sequence from pre-tRNA to produce the mature 5'-terminus. It can also cleave other RNA substrates such as 4.5S RNA. The protein component plays an auxiliary but essential role in vivo by binding to the 5'-leader sequence and broadening the substrate specificity of the ribozyme.</text>
</comment>
<reference evidence="9 10" key="1">
    <citation type="submission" date="2022-03" db="EMBL/GenBank/DDBJ databases">
        <title>Ignatzschineria rhizosphaerae HR5S32.</title>
        <authorList>
            <person name="Sun J.Q."/>
            <person name="Feng J.Y."/>
        </authorList>
    </citation>
    <scope>NUCLEOTIDE SEQUENCE [LARGE SCALE GENOMIC DNA]</scope>
    <source>
        <strain evidence="9 10">HR5S32</strain>
    </source>
</reference>
<evidence type="ECO:0000256" key="6">
    <source>
        <dbReference type="ARBA" id="ARBA00022884"/>
    </source>
</evidence>
<name>A0ABY3X5N9_9GAMM</name>
<dbReference type="Proteomes" id="UP000829542">
    <property type="component" value="Chromosome"/>
</dbReference>
<dbReference type="Gene3D" id="3.30.230.10">
    <property type="match status" value="1"/>
</dbReference>
<keyword evidence="5 7" id="KW-0378">Hydrolase</keyword>
<proteinExistence type="inferred from homology"/>
<dbReference type="InterPro" id="IPR020539">
    <property type="entry name" value="RNase_P_CS"/>
</dbReference>
<organism evidence="9 10">
    <name type="scientific">Ignatzschineria rhizosphaerae</name>
    <dbReference type="NCBI Taxonomy" id="2923279"/>
    <lineage>
        <taxon>Bacteria</taxon>
        <taxon>Pseudomonadati</taxon>
        <taxon>Pseudomonadota</taxon>
        <taxon>Gammaproteobacteria</taxon>
        <taxon>Cardiobacteriales</taxon>
        <taxon>Ignatzschineriaceae</taxon>
        <taxon>Ignatzschineria</taxon>
    </lineage>
</organism>
<keyword evidence="4 7" id="KW-0255">Endonuclease</keyword>
<protein>
    <recommendedName>
        <fullName evidence="7 8">Ribonuclease P protein component</fullName>
        <shortName evidence="7">RNase P protein</shortName>
        <shortName evidence="7">RNaseP protein</shortName>
        <ecNumber evidence="7 8">3.1.26.5</ecNumber>
    </recommendedName>
    <alternativeName>
        <fullName evidence="7">Protein C5</fullName>
    </alternativeName>
</protein>
<evidence type="ECO:0000256" key="2">
    <source>
        <dbReference type="ARBA" id="ARBA00022694"/>
    </source>
</evidence>
<evidence type="ECO:0000256" key="1">
    <source>
        <dbReference type="ARBA" id="ARBA00002663"/>
    </source>
</evidence>
<dbReference type="PANTHER" id="PTHR33992:SF1">
    <property type="entry name" value="RIBONUCLEASE P PROTEIN COMPONENT"/>
    <property type="match status" value="1"/>
</dbReference>
<comment type="catalytic activity">
    <reaction evidence="7">
        <text>Endonucleolytic cleavage of RNA, removing 5'-extranucleotides from tRNA precursor.</text>
        <dbReference type="EC" id="3.1.26.5"/>
    </reaction>
</comment>
<comment type="similarity">
    <text evidence="7">Belongs to the RnpA family.</text>
</comment>
<keyword evidence="3 7" id="KW-0540">Nuclease</keyword>
<dbReference type="InterPro" id="IPR014721">
    <property type="entry name" value="Ribsml_uS5_D2-typ_fold_subgr"/>
</dbReference>
<comment type="subunit">
    <text evidence="7">Consists of a catalytic RNA component (M1 or rnpB) and a protein subunit.</text>
</comment>
<evidence type="ECO:0000256" key="5">
    <source>
        <dbReference type="ARBA" id="ARBA00022801"/>
    </source>
</evidence>
<evidence type="ECO:0000256" key="8">
    <source>
        <dbReference type="NCBIfam" id="TIGR00188"/>
    </source>
</evidence>
<keyword evidence="6 7" id="KW-0694">RNA-binding</keyword>
<dbReference type="InterPro" id="IPR000100">
    <property type="entry name" value="RNase_P"/>
</dbReference>
<sequence>MKELRFERDKRLLTAADYSAVFEKNRCFKDRAFLILVKKRLVEGEDFTHEKSQPRLGLAVSKKNFKKAVDRNLIKRIIRESFRLHQASLKGLDIVVMSRGTTSVADRAALHTSLERHWEKIIETCGQY</sequence>
<dbReference type="Pfam" id="PF00825">
    <property type="entry name" value="Ribonuclease_P"/>
    <property type="match status" value="1"/>
</dbReference>
<dbReference type="EMBL" id="CP093379">
    <property type="protein sequence ID" value="UNM96782.1"/>
    <property type="molecule type" value="Genomic_DNA"/>
</dbReference>
<evidence type="ECO:0000313" key="9">
    <source>
        <dbReference type="EMBL" id="UNM96782.1"/>
    </source>
</evidence>
<dbReference type="HAMAP" id="MF_00227">
    <property type="entry name" value="RNase_P"/>
    <property type="match status" value="1"/>
</dbReference>
<keyword evidence="2 7" id="KW-0819">tRNA processing</keyword>
<dbReference type="SUPFAM" id="SSF54211">
    <property type="entry name" value="Ribosomal protein S5 domain 2-like"/>
    <property type="match status" value="1"/>
</dbReference>
<dbReference type="GO" id="GO:0004526">
    <property type="term" value="F:ribonuclease P activity"/>
    <property type="evidence" value="ECO:0007669"/>
    <property type="project" value="UniProtKB-EC"/>
</dbReference>